<proteinExistence type="inferred from homology"/>
<dbReference type="RefSeq" id="WP_377005189.1">
    <property type="nucleotide sequence ID" value="NZ_JBHSGG010000037.1"/>
</dbReference>
<accession>A0ABV9NL95</accession>
<keyword evidence="9" id="KW-0969">Cilium</keyword>
<feature type="chain" id="PRO_5044967315" description="Flagella basal body P-ring formation protein FlgA" evidence="7">
    <location>
        <begin position="20"/>
        <end position="216"/>
    </location>
</feature>
<comment type="function">
    <text evidence="6 7">Involved in the assembly process of the P-ring formation. It may associate with FlgF on the rod constituting a structure essential for the P-ring assembly or may act as a modulator protein for the P-ring assembly.</text>
</comment>
<evidence type="ECO:0000256" key="4">
    <source>
        <dbReference type="ARBA" id="ARBA00022729"/>
    </source>
</evidence>
<dbReference type="PANTHER" id="PTHR36307:SF1">
    <property type="entry name" value="FLAGELLA BASAL BODY P-RING FORMATION PROTEIN FLGA"/>
    <property type="match status" value="1"/>
</dbReference>
<gene>
    <name evidence="9" type="primary">flgA</name>
    <name evidence="9" type="ORF">ACFO3Q_13160</name>
</gene>
<keyword evidence="10" id="KW-1185">Reference proteome</keyword>
<name>A0ABV9NL95_9GAMM</name>
<feature type="signal peptide" evidence="7">
    <location>
        <begin position="1"/>
        <end position="19"/>
    </location>
</feature>
<dbReference type="NCBIfam" id="TIGR03170">
    <property type="entry name" value="flgA_cterm"/>
    <property type="match status" value="1"/>
</dbReference>
<feature type="domain" description="SAF" evidence="8">
    <location>
        <begin position="91"/>
        <end position="153"/>
    </location>
</feature>
<organism evidence="9 10">
    <name type="scientific">Coralloluteibacterium thermophilum</name>
    <dbReference type="NCBI Taxonomy" id="2707049"/>
    <lineage>
        <taxon>Bacteria</taxon>
        <taxon>Pseudomonadati</taxon>
        <taxon>Pseudomonadota</taxon>
        <taxon>Gammaproteobacteria</taxon>
        <taxon>Lysobacterales</taxon>
        <taxon>Lysobacteraceae</taxon>
        <taxon>Coralloluteibacterium</taxon>
    </lineage>
</organism>
<comment type="similarity">
    <text evidence="2 7">Belongs to the FlgA family.</text>
</comment>
<comment type="subcellular location">
    <subcellularLocation>
        <location evidence="1 7">Periplasm</location>
    </subcellularLocation>
</comment>
<keyword evidence="5 7" id="KW-0574">Periplasm</keyword>
<protein>
    <recommendedName>
        <fullName evidence="3 7">Flagella basal body P-ring formation protein FlgA</fullName>
    </recommendedName>
</protein>
<dbReference type="Gene3D" id="3.90.1210.10">
    <property type="entry name" value="Antifreeze-like/N-acetylneuraminic acid synthase C-terminal domain"/>
    <property type="match status" value="1"/>
</dbReference>
<evidence type="ECO:0000256" key="6">
    <source>
        <dbReference type="ARBA" id="ARBA00025643"/>
    </source>
</evidence>
<sequence>MFRTAFLAALFLLALPAAAMEFEPVASIRAAALAAVAGGADAEAQVDPALRLPRCASGLSGEAASAGTVEVRCGDASGWRLFVPVRVRRSQDVLVLTRSVGAGEVVTERDFVVERRDAARIVGAALADPSAAIGRSARRTLAAGSVIGSNDLVAPRLVRRGDQVVLVSRDGPIEIRMQGKALGDAGIDDRVAVENSSSRRVVQGRVSPSGEIMVGR</sequence>
<reference evidence="10" key="1">
    <citation type="journal article" date="2019" name="Int. J. Syst. Evol. Microbiol.">
        <title>The Global Catalogue of Microorganisms (GCM) 10K type strain sequencing project: providing services to taxonomists for standard genome sequencing and annotation.</title>
        <authorList>
            <consortium name="The Broad Institute Genomics Platform"/>
            <consortium name="The Broad Institute Genome Sequencing Center for Infectious Disease"/>
            <person name="Wu L."/>
            <person name="Ma J."/>
        </authorList>
    </citation>
    <scope>NUCLEOTIDE SEQUENCE [LARGE SCALE GENOMIC DNA]</scope>
    <source>
        <strain evidence="10">CGMCC 1.13574</strain>
    </source>
</reference>
<keyword evidence="7" id="KW-1005">Bacterial flagellum biogenesis</keyword>
<dbReference type="InterPro" id="IPR017585">
    <property type="entry name" value="SAF_FlgA"/>
</dbReference>
<dbReference type="Pfam" id="PF13144">
    <property type="entry name" value="ChapFlgA"/>
    <property type="match status" value="1"/>
</dbReference>
<keyword evidence="9" id="KW-0282">Flagellum</keyword>
<keyword evidence="4 7" id="KW-0732">Signal</keyword>
<dbReference type="CDD" id="cd11614">
    <property type="entry name" value="SAF_CpaB_FlgA_like"/>
    <property type="match status" value="1"/>
</dbReference>
<dbReference type="SMART" id="SM00858">
    <property type="entry name" value="SAF"/>
    <property type="match status" value="1"/>
</dbReference>
<evidence type="ECO:0000256" key="1">
    <source>
        <dbReference type="ARBA" id="ARBA00004418"/>
    </source>
</evidence>
<dbReference type="InterPro" id="IPR039246">
    <property type="entry name" value="Flagellar_FlgA"/>
</dbReference>
<evidence type="ECO:0000256" key="3">
    <source>
        <dbReference type="ARBA" id="ARBA00014754"/>
    </source>
</evidence>
<evidence type="ECO:0000313" key="10">
    <source>
        <dbReference type="Proteomes" id="UP001595892"/>
    </source>
</evidence>
<evidence type="ECO:0000259" key="8">
    <source>
        <dbReference type="SMART" id="SM00858"/>
    </source>
</evidence>
<dbReference type="Proteomes" id="UP001595892">
    <property type="component" value="Unassembled WGS sequence"/>
</dbReference>
<dbReference type="PANTHER" id="PTHR36307">
    <property type="entry name" value="FLAGELLA BASAL BODY P-RING FORMATION PROTEIN FLGA"/>
    <property type="match status" value="1"/>
</dbReference>
<dbReference type="Gene3D" id="2.30.30.760">
    <property type="match status" value="1"/>
</dbReference>
<evidence type="ECO:0000313" key="9">
    <source>
        <dbReference type="EMBL" id="MFC4729117.1"/>
    </source>
</evidence>
<evidence type="ECO:0000256" key="2">
    <source>
        <dbReference type="ARBA" id="ARBA00010474"/>
    </source>
</evidence>
<keyword evidence="9" id="KW-0966">Cell projection</keyword>
<dbReference type="InterPro" id="IPR013974">
    <property type="entry name" value="SAF"/>
</dbReference>
<dbReference type="EMBL" id="JBHSGG010000037">
    <property type="protein sequence ID" value="MFC4729117.1"/>
    <property type="molecule type" value="Genomic_DNA"/>
</dbReference>
<evidence type="ECO:0000256" key="7">
    <source>
        <dbReference type="RuleBase" id="RU362063"/>
    </source>
</evidence>
<evidence type="ECO:0000256" key="5">
    <source>
        <dbReference type="ARBA" id="ARBA00022764"/>
    </source>
</evidence>
<comment type="caution">
    <text evidence="9">The sequence shown here is derived from an EMBL/GenBank/DDBJ whole genome shotgun (WGS) entry which is preliminary data.</text>
</comment>